<dbReference type="OrthoDB" id="124272at2759"/>
<dbReference type="EMBL" id="DS028121">
    <property type="protein sequence ID" value="EEY65760.1"/>
    <property type="molecule type" value="Genomic_DNA"/>
</dbReference>
<dbReference type="OMA" id="CLITILQ"/>
<protein>
    <submittedName>
        <fullName evidence="1">Uncharacterized protein</fullName>
    </submittedName>
</protein>
<dbReference type="InParanoid" id="D0MZU7"/>
<dbReference type="HOGENOM" id="CLU_1301835_0_0_1"/>
<dbReference type="VEuPathDB" id="FungiDB:PITG_03284"/>
<dbReference type="RefSeq" id="XP_002906359.1">
    <property type="nucleotide sequence ID" value="XM_002906313.1"/>
</dbReference>
<accession>D0MZU7</accession>
<proteinExistence type="predicted"/>
<dbReference type="Proteomes" id="UP000006643">
    <property type="component" value="Unassembled WGS sequence"/>
</dbReference>
<dbReference type="KEGG" id="pif:PITG_03284"/>
<keyword evidence="2" id="KW-1185">Reference proteome</keyword>
<organism evidence="1 2">
    <name type="scientific">Phytophthora infestans (strain T30-4)</name>
    <name type="common">Potato late blight agent</name>
    <dbReference type="NCBI Taxonomy" id="403677"/>
    <lineage>
        <taxon>Eukaryota</taxon>
        <taxon>Sar</taxon>
        <taxon>Stramenopiles</taxon>
        <taxon>Oomycota</taxon>
        <taxon>Peronosporomycetes</taxon>
        <taxon>Peronosporales</taxon>
        <taxon>Peronosporaceae</taxon>
        <taxon>Phytophthora</taxon>
    </lineage>
</organism>
<gene>
    <name evidence="1" type="ORF">PITG_03284</name>
</gene>
<dbReference type="AlphaFoldDB" id="D0MZU7"/>
<reference evidence="2" key="1">
    <citation type="journal article" date="2009" name="Nature">
        <title>Genome sequence and analysis of the Irish potato famine pathogen Phytophthora infestans.</title>
        <authorList>
            <consortium name="The Broad Institute Genome Sequencing Platform"/>
            <person name="Haas B.J."/>
            <person name="Kamoun S."/>
            <person name="Zody M.C."/>
            <person name="Jiang R.H."/>
            <person name="Handsaker R.E."/>
            <person name="Cano L.M."/>
            <person name="Grabherr M."/>
            <person name="Kodira C.D."/>
            <person name="Raffaele S."/>
            <person name="Torto-Alalibo T."/>
            <person name="Bozkurt T.O."/>
            <person name="Ah-Fong A.M."/>
            <person name="Alvarado L."/>
            <person name="Anderson V.L."/>
            <person name="Armstrong M.R."/>
            <person name="Avrova A."/>
            <person name="Baxter L."/>
            <person name="Beynon J."/>
            <person name="Boevink P.C."/>
            <person name="Bollmann S.R."/>
            <person name="Bos J.I."/>
            <person name="Bulone V."/>
            <person name="Cai G."/>
            <person name="Cakir C."/>
            <person name="Carrington J.C."/>
            <person name="Chawner M."/>
            <person name="Conti L."/>
            <person name="Costanzo S."/>
            <person name="Ewan R."/>
            <person name="Fahlgren N."/>
            <person name="Fischbach M.A."/>
            <person name="Fugelstad J."/>
            <person name="Gilroy E.M."/>
            <person name="Gnerre S."/>
            <person name="Green P.J."/>
            <person name="Grenville-Briggs L.J."/>
            <person name="Griffith J."/>
            <person name="Grunwald N.J."/>
            <person name="Horn K."/>
            <person name="Horner N.R."/>
            <person name="Hu C.H."/>
            <person name="Huitema E."/>
            <person name="Jeong D.H."/>
            <person name="Jones A.M."/>
            <person name="Jones J.D."/>
            <person name="Jones R.W."/>
            <person name="Karlsson E.K."/>
            <person name="Kunjeti S.G."/>
            <person name="Lamour K."/>
            <person name="Liu Z."/>
            <person name="Ma L."/>
            <person name="Maclean D."/>
            <person name="Chibucos M.C."/>
            <person name="McDonald H."/>
            <person name="McWalters J."/>
            <person name="Meijer H.J."/>
            <person name="Morgan W."/>
            <person name="Morris P.F."/>
            <person name="Munro C.A."/>
            <person name="O'Neill K."/>
            <person name="Ospina-Giraldo M."/>
            <person name="Pinzon A."/>
            <person name="Pritchard L."/>
            <person name="Ramsahoye B."/>
            <person name="Ren Q."/>
            <person name="Restrepo S."/>
            <person name="Roy S."/>
            <person name="Sadanandom A."/>
            <person name="Savidor A."/>
            <person name="Schornack S."/>
            <person name="Schwartz D.C."/>
            <person name="Schumann U.D."/>
            <person name="Schwessinger B."/>
            <person name="Seyer L."/>
            <person name="Sharpe T."/>
            <person name="Silvar C."/>
            <person name="Song J."/>
            <person name="Studholme D.J."/>
            <person name="Sykes S."/>
            <person name="Thines M."/>
            <person name="van de Vondervoort P.J."/>
            <person name="Phuntumart V."/>
            <person name="Wawra S."/>
            <person name="Weide R."/>
            <person name="Win J."/>
            <person name="Young C."/>
            <person name="Zhou S."/>
            <person name="Fry W."/>
            <person name="Meyers B.C."/>
            <person name="van West P."/>
            <person name="Ristaino J."/>
            <person name="Govers F."/>
            <person name="Birch P.R."/>
            <person name="Whisson S.C."/>
            <person name="Judelson H.S."/>
            <person name="Nusbaum C."/>
        </authorList>
    </citation>
    <scope>NUCLEOTIDE SEQUENCE [LARGE SCALE GENOMIC DNA]</scope>
    <source>
        <strain evidence="2">T30-4</strain>
    </source>
</reference>
<name>D0MZU7_PHYIT</name>
<sequence length="212" mass="23216">MVLKTRTDANTTKIFQCVVRSEVPITDVADYGSHHSEDGEARQKILVSAADGNVWVVTLPSHLQPIVRTVTRELLLERSSSNSDDGTVQWFCQLPGVQSVDHSPAGSGQSSLTLMRSLVTPSTLIVSTHRRSESTLQSHQSLELDEIEGEQSTCTFCLITILQGDLDGSVRFILVHYPNTKGDGTKASVVRSGKLLRLCEPVQMIVPQDWGC</sequence>
<dbReference type="GeneID" id="9464683"/>
<evidence type="ECO:0000313" key="1">
    <source>
        <dbReference type="EMBL" id="EEY65760.1"/>
    </source>
</evidence>
<evidence type="ECO:0000313" key="2">
    <source>
        <dbReference type="Proteomes" id="UP000006643"/>
    </source>
</evidence>